<dbReference type="OrthoDB" id="5469766at2"/>
<dbReference type="eggNOG" id="COG0457">
    <property type="taxonomic scope" value="Bacteria"/>
</dbReference>
<reference evidence="4 5" key="1">
    <citation type="submission" date="2010-08" db="EMBL/GenBank/DDBJ databases">
        <title>The draft genome of Desulfovibrio fructosovorans JJ.</title>
        <authorList>
            <consortium name="US DOE Joint Genome Institute (JGI-PGF)"/>
            <person name="Lucas S."/>
            <person name="Copeland A."/>
            <person name="Lapidus A."/>
            <person name="Cheng J.-F."/>
            <person name="Bruce D."/>
            <person name="Goodwin L."/>
            <person name="Pitluck S."/>
            <person name="Land M.L."/>
            <person name="Hauser L."/>
            <person name="Chang Y.-J."/>
            <person name="Jeffries C."/>
            <person name="Wall J.D."/>
            <person name="Stahl D.A."/>
            <person name="Arkin A.P."/>
            <person name="Dehal P."/>
            <person name="Stolyar S.M."/>
            <person name="Hazen T.C."/>
            <person name="Woyke T.J."/>
        </authorList>
    </citation>
    <scope>NUCLEOTIDE SEQUENCE [LARGE SCALE GENOMIC DNA]</scope>
    <source>
        <strain evidence="4 5">JJ</strain>
    </source>
</reference>
<dbReference type="InterPro" id="IPR050498">
    <property type="entry name" value="Ycf3"/>
</dbReference>
<dbReference type="RefSeq" id="WP_005996188.1">
    <property type="nucleotide sequence ID" value="NZ_AECZ01000035.1"/>
</dbReference>
<dbReference type="Proteomes" id="UP000006250">
    <property type="component" value="Unassembled WGS sequence"/>
</dbReference>
<gene>
    <name evidence="4" type="ORF">DesfrDRAFT_3564</name>
</gene>
<evidence type="ECO:0000256" key="3">
    <source>
        <dbReference type="PROSITE-ProRule" id="PRU00339"/>
    </source>
</evidence>
<dbReference type="SMART" id="SM00028">
    <property type="entry name" value="TPR"/>
    <property type="match status" value="6"/>
</dbReference>
<keyword evidence="1" id="KW-0677">Repeat</keyword>
<keyword evidence="5" id="KW-1185">Reference proteome</keyword>
<protein>
    <submittedName>
        <fullName evidence="4">TPR repeat-containing protein</fullName>
    </submittedName>
</protein>
<feature type="repeat" description="TPR" evidence="3">
    <location>
        <begin position="83"/>
        <end position="116"/>
    </location>
</feature>
<accession>E1K114</accession>
<dbReference type="SUPFAM" id="SSF48452">
    <property type="entry name" value="TPR-like"/>
    <property type="match status" value="1"/>
</dbReference>
<dbReference type="PANTHER" id="PTHR44858:SF1">
    <property type="entry name" value="UDP-N-ACETYLGLUCOSAMINE--PEPTIDE N-ACETYLGLUCOSAMINYLTRANSFERASE SPINDLY-RELATED"/>
    <property type="match status" value="1"/>
</dbReference>
<dbReference type="STRING" id="596151.DesfrDRAFT_3564"/>
<dbReference type="Gene3D" id="1.25.40.10">
    <property type="entry name" value="Tetratricopeptide repeat domain"/>
    <property type="match status" value="3"/>
</dbReference>
<name>E1K114_SOLFR</name>
<feature type="repeat" description="TPR" evidence="3">
    <location>
        <begin position="15"/>
        <end position="48"/>
    </location>
</feature>
<evidence type="ECO:0000256" key="2">
    <source>
        <dbReference type="ARBA" id="ARBA00022803"/>
    </source>
</evidence>
<evidence type="ECO:0000256" key="1">
    <source>
        <dbReference type="ARBA" id="ARBA00022737"/>
    </source>
</evidence>
<evidence type="ECO:0000313" key="5">
    <source>
        <dbReference type="Proteomes" id="UP000006250"/>
    </source>
</evidence>
<dbReference type="PANTHER" id="PTHR44858">
    <property type="entry name" value="TETRATRICOPEPTIDE REPEAT PROTEIN 6"/>
    <property type="match status" value="1"/>
</dbReference>
<dbReference type="InterPro" id="IPR019734">
    <property type="entry name" value="TPR_rpt"/>
</dbReference>
<evidence type="ECO:0000313" key="4">
    <source>
        <dbReference type="EMBL" id="EFL49710.1"/>
    </source>
</evidence>
<dbReference type="EMBL" id="AECZ01000035">
    <property type="protein sequence ID" value="EFL49710.1"/>
    <property type="molecule type" value="Genomic_DNA"/>
</dbReference>
<feature type="repeat" description="TPR" evidence="3">
    <location>
        <begin position="49"/>
        <end position="82"/>
    </location>
</feature>
<dbReference type="Pfam" id="PF14559">
    <property type="entry name" value="TPR_19"/>
    <property type="match status" value="1"/>
</dbReference>
<comment type="caution">
    <text evidence="4">The sequence shown here is derived from an EMBL/GenBank/DDBJ whole genome shotgun (WGS) entry which is preliminary data.</text>
</comment>
<dbReference type="AlphaFoldDB" id="E1K114"/>
<sequence length="265" mass="29320">MRQLSSAIAAGQATPADYLERGHAYYRLGRFDQARNDFDQARRMDGQSAMVFFNLGTAACRQQHYNEAVNDFTRALTLDAGLARAYNNRGVAYYFLGEYAKAVADFSKAAESTNAGGMAALFNRAMAFQAMKDHDRAMADYDMVLAKKPDTVAALNNKADILIGLGRFDQAILVLDAAITVAPNDPDLLFNRALAHERLGHLQKAQSDYDRTLALNGHFGQAYRNRGVLRLQVQKNHEGCDDLRHACSLGLCTQLEKVKKFGLCD</sequence>
<dbReference type="Pfam" id="PF13432">
    <property type="entry name" value="TPR_16"/>
    <property type="match status" value="1"/>
</dbReference>
<organism evidence="4 5">
    <name type="scientific">Solidesulfovibrio fructosivorans JJ]</name>
    <dbReference type="NCBI Taxonomy" id="596151"/>
    <lineage>
        <taxon>Bacteria</taxon>
        <taxon>Pseudomonadati</taxon>
        <taxon>Thermodesulfobacteriota</taxon>
        <taxon>Desulfovibrionia</taxon>
        <taxon>Desulfovibrionales</taxon>
        <taxon>Desulfovibrionaceae</taxon>
        <taxon>Solidesulfovibrio</taxon>
    </lineage>
</organism>
<proteinExistence type="predicted"/>
<dbReference type="PROSITE" id="PS50005">
    <property type="entry name" value="TPR"/>
    <property type="match status" value="3"/>
</dbReference>
<dbReference type="Pfam" id="PF00515">
    <property type="entry name" value="TPR_1"/>
    <property type="match status" value="1"/>
</dbReference>
<dbReference type="InterPro" id="IPR011990">
    <property type="entry name" value="TPR-like_helical_dom_sf"/>
</dbReference>
<keyword evidence="2 3" id="KW-0802">TPR repeat</keyword>